<dbReference type="Gene3D" id="2.170.16.10">
    <property type="entry name" value="Hedgehog/Intein (Hint) domain"/>
    <property type="match status" value="1"/>
</dbReference>
<evidence type="ECO:0000313" key="3">
    <source>
        <dbReference type="Proteomes" id="UP000054823"/>
    </source>
</evidence>
<dbReference type="Pfam" id="PF13403">
    <property type="entry name" value="Hint_2"/>
    <property type="match status" value="1"/>
</dbReference>
<evidence type="ECO:0000259" key="1">
    <source>
        <dbReference type="SMART" id="SM00306"/>
    </source>
</evidence>
<dbReference type="InterPro" id="IPR003587">
    <property type="entry name" value="Hint_dom_N"/>
</dbReference>
<evidence type="ECO:0000313" key="2">
    <source>
        <dbReference type="EMBL" id="CUH50639.1"/>
    </source>
</evidence>
<organism evidence="2 3">
    <name type="scientific">Shimia marina</name>
    <dbReference type="NCBI Taxonomy" id="321267"/>
    <lineage>
        <taxon>Bacteria</taxon>
        <taxon>Pseudomonadati</taxon>
        <taxon>Pseudomonadota</taxon>
        <taxon>Alphaproteobacteria</taxon>
        <taxon>Rhodobacterales</taxon>
        <taxon>Roseobacteraceae</taxon>
    </lineage>
</organism>
<dbReference type="PROSITE" id="PS50817">
    <property type="entry name" value="INTEIN_N_TER"/>
    <property type="match status" value="1"/>
</dbReference>
<dbReference type="SUPFAM" id="SSF51294">
    <property type="entry name" value="Hedgehog/intein (Hint) domain"/>
    <property type="match status" value="1"/>
</dbReference>
<dbReference type="InterPro" id="IPR006141">
    <property type="entry name" value="Intein_N"/>
</dbReference>
<dbReference type="Proteomes" id="UP000054823">
    <property type="component" value="Unassembled WGS sequence"/>
</dbReference>
<dbReference type="GO" id="GO:0016539">
    <property type="term" value="P:intein-mediated protein splicing"/>
    <property type="evidence" value="ECO:0007669"/>
    <property type="project" value="InterPro"/>
</dbReference>
<dbReference type="SMART" id="SM00306">
    <property type="entry name" value="HintN"/>
    <property type="match status" value="1"/>
</dbReference>
<dbReference type="InterPro" id="IPR028992">
    <property type="entry name" value="Hedgehog/Intein_dom"/>
</dbReference>
<protein>
    <submittedName>
        <fullName evidence="2">Hom_end-associated Hint</fullName>
    </submittedName>
</protein>
<dbReference type="AlphaFoldDB" id="A0A0P1F8A8"/>
<name>A0A0P1F8A8_9RHOB</name>
<proteinExistence type="predicted"/>
<reference evidence="2 3" key="1">
    <citation type="submission" date="2015-09" db="EMBL/GenBank/DDBJ databases">
        <authorList>
            <consortium name="Swine Surveillance"/>
        </authorList>
    </citation>
    <scope>NUCLEOTIDE SEQUENCE [LARGE SCALE GENOMIC DNA]</scope>
    <source>
        <strain evidence="2 3">CECT 7688</strain>
    </source>
</reference>
<dbReference type="InterPro" id="IPR036844">
    <property type="entry name" value="Hint_dom_sf"/>
</dbReference>
<feature type="domain" description="Hint" evidence="1">
    <location>
        <begin position="148"/>
        <end position="257"/>
    </location>
</feature>
<accession>A0A0P1F8A8</accession>
<gene>
    <name evidence="2" type="ORF">SHM7688_00066</name>
</gene>
<dbReference type="STRING" id="321267.SHM7688_00066"/>
<dbReference type="RefSeq" id="WP_083498796.1">
    <property type="nucleotide sequence ID" value="NZ_CYPW01000001.1"/>
</dbReference>
<keyword evidence="3" id="KW-1185">Reference proteome</keyword>
<dbReference type="CDD" id="cd00081">
    <property type="entry name" value="Hint"/>
    <property type="match status" value="1"/>
</dbReference>
<sequence length="340" mass="36819">MSEVHNSSLPSQRLPVYRAEALTVTDGANLGDALSFAEELVPDDIYTLSADAQEQSLALRTDGEGQNYVAGGAGLGTADARIFLDCVATFMPPSGDTIEVLVLVEVDDDGGVVQIYGAPLAPLTPKMAYVLVGIDRAAASTRLAQLACVSFTKGTRITMATGEQKAVEDLQVGDRVLTRDDGPQELRWMGHTVQRATGEFAPIVITAGTLNNTGDLRVSPDHRLFVYQRQDHIGVGRSELLVKARHLVNGDTVYAAEGGFVDYYQIMFDTHQIIFAEGISAETIQMDMRTKAALPKEVTEKIHQHSGHNGRRSAPAHLEVHESLLDRPDAVELLRRASSK</sequence>
<dbReference type="EMBL" id="CYPW01000001">
    <property type="protein sequence ID" value="CUH50639.1"/>
    <property type="molecule type" value="Genomic_DNA"/>
</dbReference>